<dbReference type="Proteomes" id="UP000677413">
    <property type="component" value="Unassembled WGS sequence"/>
</dbReference>
<dbReference type="Gene3D" id="3.10.350.10">
    <property type="entry name" value="LysM domain"/>
    <property type="match status" value="1"/>
</dbReference>
<dbReference type="AlphaFoldDB" id="A0A940XYM9"/>
<evidence type="ECO:0000256" key="3">
    <source>
        <dbReference type="SAM" id="MobiDB-lite"/>
    </source>
</evidence>
<dbReference type="SUPFAM" id="SSF54106">
    <property type="entry name" value="LysM domain"/>
    <property type="match status" value="1"/>
</dbReference>
<feature type="domain" description="LysM" evidence="5">
    <location>
        <begin position="130"/>
        <end position="179"/>
    </location>
</feature>
<feature type="compositionally biased region" description="Pro residues" evidence="3">
    <location>
        <begin position="200"/>
        <end position="215"/>
    </location>
</feature>
<reference evidence="6 7" key="1">
    <citation type="submission" date="2021-04" db="EMBL/GenBank/DDBJ databases">
        <authorList>
            <person name="Tang X."/>
            <person name="Zhou X."/>
            <person name="Chen X."/>
            <person name="Cernava T."/>
            <person name="Zhang C."/>
        </authorList>
    </citation>
    <scope>NUCLEOTIDE SEQUENCE [LARGE SCALE GENOMIC DNA]</scope>
    <source>
        <strain evidence="6 7">BH-SS-21</strain>
    </source>
</reference>
<dbReference type="CDD" id="cd00118">
    <property type="entry name" value="LysM"/>
    <property type="match status" value="1"/>
</dbReference>
<dbReference type="InterPro" id="IPR018392">
    <property type="entry name" value="LysM"/>
</dbReference>
<name>A0A940XYM9_9ACTN</name>
<accession>A0A940XYM9</accession>
<dbReference type="InterPro" id="IPR023346">
    <property type="entry name" value="Lysozyme-like_dom_sf"/>
</dbReference>
<keyword evidence="4" id="KW-0732">Signal</keyword>
<dbReference type="InterPro" id="IPR036779">
    <property type="entry name" value="LysM_dom_sf"/>
</dbReference>
<evidence type="ECO:0000313" key="6">
    <source>
        <dbReference type="EMBL" id="MBQ0850102.1"/>
    </source>
</evidence>
<keyword evidence="2" id="KW-0378">Hydrolase</keyword>
<dbReference type="RefSeq" id="WP_210884017.1">
    <property type="nucleotide sequence ID" value="NZ_JAGPYQ010000001.1"/>
</dbReference>
<evidence type="ECO:0000256" key="1">
    <source>
        <dbReference type="ARBA" id="ARBA00010830"/>
    </source>
</evidence>
<dbReference type="Pfam" id="PF01476">
    <property type="entry name" value="LysM"/>
    <property type="match status" value="1"/>
</dbReference>
<feature type="compositionally biased region" description="Low complexity" evidence="3">
    <location>
        <begin position="250"/>
        <end position="270"/>
    </location>
</feature>
<sequence length="270" mass="28655">MSIKRMRYAAVVAAVLALPVPAEAAAPPTPASGPATADRAPYACAKDRWPWGCVAKCESSGRWNANTGNGFYGGLQFWQPTWRTFGGLAYARRADLATRDEQIKVAEEVLRVQGWKAWPVCSKRYGLAGRAHVVRPGESLASIARSYRVKGGWKALYKLNRQLVGARPDRLNVGTMLRLPKGAGPGRRLTAQAGGGGKPTPTPSRPSRPSSPTPSVPWTQPAQPTQPTQPAQPVLPVASAGPSAPVTSASPVLVDPSLSLSPSPSRSPRR</sequence>
<dbReference type="SMART" id="SM00257">
    <property type="entry name" value="LysM"/>
    <property type="match status" value="1"/>
</dbReference>
<feature type="chain" id="PRO_5036884556" evidence="4">
    <location>
        <begin position="25"/>
        <end position="270"/>
    </location>
</feature>
<evidence type="ECO:0000256" key="4">
    <source>
        <dbReference type="SAM" id="SignalP"/>
    </source>
</evidence>
<proteinExistence type="inferred from homology"/>
<dbReference type="EMBL" id="JAGPYQ010000001">
    <property type="protein sequence ID" value="MBQ0850102.1"/>
    <property type="molecule type" value="Genomic_DNA"/>
</dbReference>
<dbReference type="Pfam" id="PF06737">
    <property type="entry name" value="Transglycosylas"/>
    <property type="match status" value="1"/>
</dbReference>
<organism evidence="6 7">
    <name type="scientific">Streptomyces liliiviolaceus</name>
    <dbReference type="NCBI Taxonomy" id="2823109"/>
    <lineage>
        <taxon>Bacteria</taxon>
        <taxon>Bacillati</taxon>
        <taxon>Actinomycetota</taxon>
        <taxon>Actinomycetes</taxon>
        <taxon>Kitasatosporales</taxon>
        <taxon>Streptomycetaceae</taxon>
        <taxon>Streptomyces</taxon>
    </lineage>
</organism>
<evidence type="ECO:0000259" key="5">
    <source>
        <dbReference type="PROSITE" id="PS51782"/>
    </source>
</evidence>
<gene>
    <name evidence="6" type="ORF">J8N05_18030</name>
</gene>
<dbReference type="GO" id="GO:0016787">
    <property type="term" value="F:hydrolase activity"/>
    <property type="evidence" value="ECO:0007669"/>
    <property type="project" value="UniProtKB-KW"/>
</dbReference>
<dbReference type="CDD" id="cd13925">
    <property type="entry name" value="RPF"/>
    <property type="match status" value="1"/>
</dbReference>
<feature type="signal peptide" evidence="4">
    <location>
        <begin position="1"/>
        <end position="24"/>
    </location>
</feature>
<dbReference type="SUPFAM" id="SSF53955">
    <property type="entry name" value="Lysozyme-like"/>
    <property type="match status" value="1"/>
</dbReference>
<comment type="caution">
    <text evidence="6">The sequence shown here is derived from an EMBL/GenBank/DDBJ whole genome shotgun (WGS) entry which is preliminary data.</text>
</comment>
<comment type="similarity">
    <text evidence="1">Belongs to the transglycosylase family. Rpf subfamily.</text>
</comment>
<protein>
    <submittedName>
        <fullName evidence="6">LysM peptidoglycan-binding domain-containing protein</fullName>
    </submittedName>
</protein>
<evidence type="ECO:0000256" key="2">
    <source>
        <dbReference type="ARBA" id="ARBA00022801"/>
    </source>
</evidence>
<dbReference type="PROSITE" id="PS51782">
    <property type="entry name" value="LYSM"/>
    <property type="match status" value="1"/>
</dbReference>
<feature type="compositionally biased region" description="Low complexity" evidence="3">
    <location>
        <begin position="216"/>
        <end position="238"/>
    </location>
</feature>
<feature type="region of interest" description="Disordered" evidence="3">
    <location>
        <begin position="175"/>
        <end position="270"/>
    </location>
</feature>
<dbReference type="Gene3D" id="1.10.530.10">
    <property type="match status" value="1"/>
</dbReference>
<evidence type="ECO:0000313" key="7">
    <source>
        <dbReference type="Proteomes" id="UP000677413"/>
    </source>
</evidence>
<keyword evidence="7" id="KW-1185">Reference proteome</keyword>
<dbReference type="InterPro" id="IPR010618">
    <property type="entry name" value="RPF"/>
</dbReference>